<proteinExistence type="predicted"/>
<organism evidence="1 2">
    <name type="scientific">Micromonospora parastrephiae</name>
    <dbReference type="NCBI Taxonomy" id="2806101"/>
    <lineage>
        <taxon>Bacteria</taxon>
        <taxon>Bacillati</taxon>
        <taxon>Actinomycetota</taxon>
        <taxon>Actinomycetes</taxon>
        <taxon>Micromonosporales</taxon>
        <taxon>Micromonosporaceae</taxon>
        <taxon>Micromonospora</taxon>
    </lineage>
</organism>
<protein>
    <submittedName>
        <fullName evidence="1">Uncharacterized protein</fullName>
    </submittedName>
</protein>
<sequence>MASQPHQPISGVLDDLTHALPLIGRHLTAPAVIGTGDQATPVVAITGPHTTITVERGPETSHRITIDIHTARAA</sequence>
<dbReference type="EMBL" id="JAEVHM010000001">
    <property type="protein sequence ID" value="MBM0230513.1"/>
    <property type="molecule type" value="Genomic_DNA"/>
</dbReference>
<dbReference type="Proteomes" id="UP000601027">
    <property type="component" value="Unassembled WGS sequence"/>
</dbReference>
<evidence type="ECO:0000313" key="1">
    <source>
        <dbReference type="EMBL" id="MBM0230513.1"/>
    </source>
</evidence>
<name>A0ABS1XMN8_9ACTN</name>
<comment type="caution">
    <text evidence="1">The sequence shown here is derived from an EMBL/GenBank/DDBJ whole genome shotgun (WGS) entry which is preliminary data.</text>
</comment>
<keyword evidence="2" id="KW-1185">Reference proteome</keyword>
<evidence type="ECO:0000313" key="2">
    <source>
        <dbReference type="Proteomes" id="UP000601027"/>
    </source>
</evidence>
<reference evidence="1 2" key="1">
    <citation type="submission" date="2021-01" db="EMBL/GenBank/DDBJ databases">
        <title>Draft genome sequence of Micromonospora sp. strain STR1_7.</title>
        <authorList>
            <person name="Karlyshev A."/>
            <person name="Jawad R."/>
        </authorList>
    </citation>
    <scope>NUCLEOTIDE SEQUENCE [LARGE SCALE GENOMIC DNA]</scope>
    <source>
        <strain evidence="1 2">STR1-7</strain>
    </source>
</reference>
<gene>
    <name evidence="1" type="ORF">JNW91_00660</name>
</gene>
<accession>A0ABS1XMN8</accession>
<dbReference type="RefSeq" id="WP_203172985.1">
    <property type="nucleotide sequence ID" value="NZ_JAEVHM010000001.1"/>
</dbReference>